<dbReference type="InterPro" id="IPR006640">
    <property type="entry name" value="SprT-like_domain"/>
</dbReference>
<dbReference type="PANTHER" id="PTHR23099">
    <property type="entry name" value="TRANSCRIPTIONAL REGULATOR"/>
    <property type="match status" value="1"/>
</dbReference>
<keyword evidence="3" id="KW-1185">Reference proteome</keyword>
<dbReference type="GO" id="GO:0006950">
    <property type="term" value="P:response to stress"/>
    <property type="evidence" value="ECO:0007669"/>
    <property type="project" value="UniProtKB-ARBA"/>
</dbReference>
<proteinExistence type="predicted"/>
<organism evidence="2 3">
    <name type="scientific">Gomphillus americanus</name>
    <dbReference type="NCBI Taxonomy" id="1940652"/>
    <lineage>
        <taxon>Eukaryota</taxon>
        <taxon>Fungi</taxon>
        <taxon>Dikarya</taxon>
        <taxon>Ascomycota</taxon>
        <taxon>Pezizomycotina</taxon>
        <taxon>Lecanoromycetes</taxon>
        <taxon>OSLEUM clade</taxon>
        <taxon>Ostropomycetidae</taxon>
        <taxon>Ostropales</taxon>
        <taxon>Graphidaceae</taxon>
        <taxon>Gomphilloideae</taxon>
        <taxon>Gomphillus</taxon>
    </lineage>
</organism>
<dbReference type="AlphaFoldDB" id="A0A8H3F7C2"/>
<feature type="domain" description="SprT-like" evidence="1">
    <location>
        <begin position="39"/>
        <end position="154"/>
    </location>
</feature>
<reference evidence="2" key="1">
    <citation type="submission" date="2021-03" db="EMBL/GenBank/DDBJ databases">
        <authorList>
            <person name="Tagirdzhanova G."/>
        </authorList>
    </citation>
    <scope>NUCLEOTIDE SEQUENCE</scope>
</reference>
<gene>
    <name evidence="2" type="ORF">GOMPHAMPRED_001228</name>
</gene>
<sequence>MFPPPMLPMHGNRFNTQERVLTLTQARQAFEAEKHTMARAFLAELDRVVTDGKLTAITRSSGGIEVAWRPTLKSVAGRAIWYRDTLRTFDTTTKPAKLIPVHMRKAAIELALRIIDNEDKLLNVMAHEFCHLANMLISNVYDKAHGKSFKEWEQGSLQCLRTRIFTSQHTITMRSIGSISGLAQRAIATIEGIQRESILLMNLAKNAEAN</sequence>
<dbReference type="GO" id="GO:0005634">
    <property type="term" value="C:nucleus"/>
    <property type="evidence" value="ECO:0007669"/>
    <property type="project" value="TreeGrafter"/>
</dbReference>
<dbReference type="EMBL" id="CAJPDQ010000012">
    <property type="protein sequence ID" value="CAF9917372.1"/>
    <property type="molecule type" value="Genomic_DNA"/>
</dbReference>
<evidence type="ECO:0000313" key="2">
    <source>
        <dbReference type="EMBL" id="CAF9917372.1"/>
    </source>
</evidence>
<dbReference type="Proteomes" id="UP000664169">
    <property type="component" value="Unassembled WGS sequence"/>
</dbReference>
<name>A0A8H3F7C2_9LECA</name>
<dbReference type="OrthoDB" id="20772at2759"/>
<dbReference type="Pfam" id="PF10263">
    <property type="entry name" value="SprT-like"/>
    <property type="match status" value="1"/>
</dbReference>
<evidence type="ECO:0000313" key="3">
    <source>
        <dbReference type="Proteomes" id="UP000664169"/>
    </source>
</evidence>
<comment type="caution">
    <text evidence="2">The sequence shown here is derived from an EMBL/GenBank/DDBJ whole genome shotgun (WGS) entry which is preliminary data.</text>
</comment>
<dbReference type="PANTHER" id="PTHR23099:SF0">
    <property type="entry name" value="GERM CELL NUCLEAR ACIDIC PROTEIN"/>
    <property type="match status" value="1"/>
</dbReference>
<evidence type="ECO:0000259" key="1">
    <source>
        <dbReference type="Pfam" id="PF10263"/>
    </source>
</evidence>
<accession>A0A8H3F7C2</accession>
<protein>
    <recommendedName>
        <fullName evidence="1">SprT-like domain-containing protein</fullName>
    </recommendedName>
</protein>